<evidence type="ECO:0000313" key="1">
    <source>
        <dbReference type="EMBL" id="MBJ7542175.1"/>
    </source>
</evidence>
<dbReference type="PIRSF" id="PIRSF032025">
    <property type="entry name" value="UCP032025"/>
    <property type="match status" value="1"/>
</dbReference>
<dbReference type="EMBL" id="JAEMUK010000002">
    <property type="protein sequence ID" value="MBJ7542175.1"/>
    <property type="molecule type" value="Genomic_DNA"/>
</dbReference>
<dbReference type="AlphaFoldDB" id="A0A8I1GAL9"/>
<keyword evidence="2" id="KW-1185">Reference proteome</keyword>
<dbReference type="InterPro" id="IPR008320">
    <property type="entry name" value="UCP032025"/>
</dbReference>
<sequence length="145" mass="15944">MLTLSSPSIHILKLCVGCDSVEALADWQKQRIAAGHALIHTTRQTPRRDGFGEGSSLYWVMGGFVRVRQRIVALHEIRGADGIMRCGFELDPQLVPTEPVPRRAFQGWRYLPASEAPRDLIAGATVEEGAMPPEMRAALAELALI</sequence>
<name>A0A8I1GAL9_9HYPH</name>
<proteinExistence type="predicted"/>
<accession>A0A8I1GAL9</accession>
<comment type="caution">
    <text evidence="1">The sequence shown here is derived from an EMBL/GenBank/DDBJ whole genome shotgun (WGS) entry which is preliminary data.</text>
</comment>
<organism evidence="1 2">
    <name type="scientific">Rhodomicrobium udaipurense</name>
    <dbReference type="NCBI Taxonomy" id="1202716"/>
    <lineage>
        <taxon>Bacteria</taxon>
        <taxon>Pseudomonadati</taxon>
        <taxon>Pseudomonadota</taxon>
        <taxon>Alphaproteobacteria</taxon>
        <taxon>Hyphomicrobiales</taxon>
        <taxon>Hyphomicrobiaceae</taxon>
        <taxon>Rhodomicrobium</taxon>
    </lineage>
</organism>
<dbReference type="RefSeq" id="WP_037238091.1">
    <property type="nucleotide sequence ID" value="NZ_JAEMUK010000002.1"/>
</dbReference>
<protein>
    <submittedName>
        <fullName evidence="1">DUF1489 domain-containing protein</fullName>
    </submittedName>
</protein>
<dbReference type="Pfam" id="PF07370">
    <property type="entry name" value="DUF1489"/>
    <property type="match status" value="1"/>
</dbReference>
<gene>
    <name evidence="1" type="ORF">JDN41_01220</name>
</gene>
<reference evidence="1 2" key="1">
    <citation type="submission" date="2020-12" db="EMBL/GenBank/DDBJ databases">
        <title>Revised draft genomes of Rhodomicrobium vannielii ATCC 17100 and Rhodomicrobium udaipurense JA643.</title>
        <authorList>
            <person name="Conners E.M."/>
            <person name="Davenport E.J."/>
            <person name="Bose A."/>
        </authorList>
    </citation>
    <scope>NUCLEOTIDE SEQUENCE [LARGE SCALE GENOMIC DNA]</scope>
    <source>
        <strain evidence="1 2">JA643</strain>
    </source>
</reference>
<evidence type="ECO:0000313" key="2">
    <source>
        <dbReference type="Proteomes" id="UP000623250"/>
    </source>
</evidence>
<dbReference type="Proteomes" id="UP000623250">
    <property type="component" value="Unassembled WGS sequence"/>
</dbReference>